<dbReference type="Proteomes" id="UP001370490">
    <property type="component" value="Unassembled WGS sequence"/>
</dbReference>
<evidence type="ECO:0000256" key="1">
    <source>
        <dbReference type="ARBA" id="ARBA00004123"/>
    </source>
</evidence>
<evidence type="ECO:0000313" key="6">
    <source>
        <dbReference type="Proteomes" id="UP001370490"/>
    </source>
</evidence>
<dbReference type="InterPro" id="IPR005172">
    <property type="entry name" value="CRC"/>
</dbReference>
<dbReference type="GO" id="GO:0003700">
    <property type="term" value="F:DNA-binding transcription factor activity"/>
    <property type="evidence" value="ECO:0007669"/>
    <property type="project" value="InterPro"/>
</dbReference>
<dbReference type="InterPro" id="IPR033467">
    <property type="entry name" value="Tesmin/TSO1-like_CXC"/>
</dbReference>
<comment type="subcellular location">
    <subcellularLocation>
        <location evidence="1">Nucleus</location>
    </subcellularLocation>
</comment>
<dbReference type="PANTHER" id="PTHR46159">
    <property type="entry name" value="PROTEIN TESMIN/TSO1-LIKE CXC 2"/>
    <property type="match status" value="1"/>
</dbReference>
<dbReference type="GO" id="GO:0005634">
    <property type="term" value="C:nucleus"/>
    <property type="evidence" value="ECO:0007669"/>
    <property type="project" value="UniProtKB-SubCell"/>
</dbReference>
<gene>
    <name evidence="5" type="ORF">RJ641_006091</name>
</gene>
<evidence type="ECO:0000313" key="5">
    <source>
        <dbReference type="EMBL" id="KAK6927500.1"/>
    </source>
</evidence>
<proteinExistence type="inferred from homology"/>
<protein>
    <submittedName>
        <fullName evidence="5">CRC domain</fullName>
    </submittedName>
</protein>
<comment type="caution">
    <text evidence="5">The sequence shown here is derived from an EMBL/GenBank/DDBJ whole genome shotgun (WGS) entry which is preliminary data.</text>
</comment>
<feature type="domain" description="CRC" evidence="4">
    <location>
        <begin position="301"/>
        <end position="415"/>
    </location>
</feature>
<dbReference type="SMART" id="SM01114">
    <property type="entry name" value="CXC"/>
    <property type="match status" value="2"/>
</dbReference>
<name>A0AAN8V4R3_9MAGN</name>
<reference evidence="5 6" key="1">
    <citation type="submission" date="2023-12" db="EMBL/GenBank/DDBJ databases">
        <title>A high-quality genome assembly for Dillenia turbinata (Dilleniales).</title>
        <authorList>
            <person name="Chanderbali A."/>
        </authorList>
    </citation>
    <scope>NUCLEOTIDE SEQUENCE [LARGE SCALE GENOMIC DNA]</scope>
    <source>
        <strain evidence="5">LSX21</strain>
        <tissue evidence="5">Leaf</tissue>
    </source>
</reference>
<dbReference type="Pfam" id="PF03638">
    <property type="entry name" value="TCR"/>
    <property type="match status" value="2"/>
</dbReference>
<accession>A0AAN8V4R3</accession>
<evidence type="ECO:0000256" key="2">
    <source>
        <dbReference type="ARBA" id="ARBA00007267"/>
    </source>
</evidence>
<organism evidence="5 6">
    <name type="scientific">Dillenia turbinata</name>
    <dbReference type="NCBI Taxonomy" id="194707"/>
    <lineage>
        <taxon>Eukaryota</taxon>
        <taxon>Viridiplantae</taxon>
        <taxon>Streptophyta</taxon>
        <taxon>Embryophyta</taxon>
        <taxon>Tracheophyta</taxon>
        <taxon>Spermatophyta</taxon>
        <taxon>Magnoliopsida</taxon>
        <taxon>eudicotyledons</taxon>
        <taxon>Gunneridae</taxon>
        <taxon>Pentapetalae</taxon>
        <taxon>Dilleniales</taxon>
        <taxon>Dilleniaceae</taxon>
        <taxon>Dillenia</taxon>
    </lineage>
</organism>
<dbReference type="InterPro" id="IPR044522">
    <property type="entry name" value="TSO1-like"/>
</dbReference>
<comment type="similarity">
    <text evidence="2">Belongs to the lin-54 family.</text>
</comment>
<dbReference type="PROSITE" id="PS51634">
    <property type="entry name" value="CRC"/>
    <property type="match status" value="1"/>
</dbReference>
<dbReference type="AlphaFoldDB" id="A0AAN8V4R3"/>
<evidence type="ECO:0000259" key="4">
    <source>
        <dbReference type="PROSITE" id="PS51634"/>
    </source>
</evidence>
<dbReference type="PANTHER" id="PTHR46159:SF6">
    <property type="entry name" value="OS12G0605300 PROTEIN"/>
    <property type="match status" value="1"/>
</dbReference>
<dbReference type="EMBL" id="JBAMMX010000014">
    <property type="protein sequence ID" value="KAK6927500.1"/>
    <property type="molecule type" value="Genomic_DNA"/>
</dbReference>
<keyword evidence="3" id="KW-0539">Nucleus</keyword>
<keyword evidence="6" id="KW-1185">Reference proteome</keyword>
<evidence type="ECO:0000256" key="3">
    <source>
        <dbReference type="ARBA" id="ARBA00023242"/>
    </source>
</evidence>
<sequence length="681" mass="74450">MDSSARLNNKTLSRSIVAPTTTSSTSTAIPISDSAKSQVINIIPTYPFNFCSITALQSSHLSIFQENQHQRVMLRRCLQYEDDGSNPLANNPGFSAPTNSIANPDSCCGPLNLEIPNASWLESNATSGNMDAIGLSLPIVSNLPAQRGMPSFPASRPSGIGLHLNSIISSAPVGCACMRLAGGNYPIVQERNPGFMLSSHPSEGTNSSFGFADPIEISNINDLRHNSQFSLRACSDTAESAQSFKASGDYLLLTPASYHANPSGMGKLQSHVDHIDEFENFNQLSPPRKRKRAISATDGDGCKMCNCMKSKCLKLYCECFSSGNYCAESCACHGCLNKPDYEDTVQDARHQIEIRNPLAFVSKVEDKWLTTSSARHKRGCSCKKSMCLQKYCNCFQSRVGCSEECRCKSCKNTYGWKEDNGSSMERVSQSTNFKGWETASNEELAAVTVGKDMQGKICHPHILTPTTPSFQFSDHGKDAFKSRLSSRRYFPSPDSDLTILSSHIKSLISGDSDGNGTDMLQKTSTEVLHPVCYNEEFDSGGINDRTSFSLSPKYDKYADVYNRIGMPNVQSMPSGFTASPITGNSKSISQAVISPGTDHFPPKGSLWHDSPCTPLTDGVTKIHEGLDSKNDVYTILTDDTSEVLKQADTPLKDVKVSSPKRKRVCPPDNHCREFESNLQKF</sequence>